<reference evidence="2 3" key="1">
    <citation type="submission" date="2015-01" db="EMBL/GenBank/DDBJ databases">
        <title>Evolution of Trichinella species and genotypes.</title>
        <authorList>
            <person name="Korhonen P.K."/>
            <person name="Edoardo P."/>
            <person name="Giuseppe L.R."/>
            <person name="Gasser R.B."/>
        </authorList>
    </citation>
    <scope>NUCLEOTIDE SEQUENCE [LARGE SCALE GENOMIC DNA]</scope>
    <source>
        <strain evidence="2">ISS176</strain>
    </source>
</reference>
<evidence type="ECO:0000313" key="3">
    <source>
        <dbReference type="Proteomes" id="UP000054826"/>
    </source>
</evidence>
<organism evidence="2 3">
    <name type="scientific">Trichinella pseudospiralis</name>
    <name type="common">Parasitic roundworm</name>
    <dbReference type="NCBI Taxonomy" id="6337"/>
    <lineage>
        <taxon>Eukaryota</taxon>
        <taxon>Metazoa</taxon>
        <taxon>Ecdysozoa</taxon>
        <taxon>Nematoda</taxon>
        <taxon>Enoplea</taxon>
        <taxon>Dorylaimia</taxon>
        <taxon>Trichinellida</taxon>
        <taxon>Trichinellidae</taxon>
        <taxon>Trichinella</taxon>
    </lineage>
</organism>
<sequence>MNLEIPDSHEFNQNDVVMTNNIKKNRNIRDLIEPKNYRVDPEQKNEARNSRLSGI</sequence>
<dbReference type="Proteomes" id="UP000054826">
    <property type="component" value="Unassembled WGS sequence"/>
</dbReference>
<evidence type="ECO:0000256" key="1">
    <source>
        <dbReference type="SAM" id="MobiDB-lite"/>
    </source>
</evidence>
<gene>
    <name evidence="2" type="ORF">T4C_10304</name>
</gene>
<proteinExistence type="predicted"/>
<dbReference type="AlphaFoldDB" id="A0A0V1GHD1"/>
<evidence type="ECO:0000313" key="2">
    <source>
        <dbReference type="EMBL" id="KRY97691.1"/>
    </source>
</evidence>
<protein>
    <submittedName>
        <fullName evidence="2">Uncharacterized protein</fullName>
    </submittedName>
</protein>
<feature type="compositionally biased region" description="Basic and acidic residues" evidence="1">
    <location>
        <begin position="34"/>
        <end position="49"/>
    </location>
</feature>
<comment type="caution">
    <text evidence="2">The sequence shown here is derived from an EMBL/GenBank/DDBJ whole genome shotgun (WGS) entry which is preliminary data.</text>
</comment>
<name>A0A0V1GHD1_TRIPS</name>
<feature type="region of interest" description="Disordered" evidence="1">
    <location>
        <begin position="34"/>
        <end position="55"/>
    </location>
</feature>
<accession>A0A0V1GHD1</accession>
<dbReference type="EMBL" id="JYDV01002481">
    <property type="protein sequence ID" value="KRY97691.1"/>
    <property type="molecule type" value="Genomic_DNA"/>
</dbReference>